<evidence type="ECO:0000256" key="6">
    <source>
        <dbReference type="SAM" id="MobiDB-lite"/>
    </source>
</evidence>
<dbReference type="GO" id="GO:0008234">
    <property type="term" value="F:cysteine-type peptidase activity"/>
    <property type="evidence" value="ECO:0007669"/>
    <property type="project" value="UniProtKB-KW"/>
</dbReference>
<keyword evidence="4" id="KW-0788">Thiol protease</keyword>
<feature type="coiled-coil region" evidence="5">
    <location>
        <begin position="367"/>
        <end position="394"/>
    </location>
</feature>
<evidence type="ECO:0000256" key="4">
    <source>
        <dbReference type="ARBA" id="ARBA00022807"/>
    </source>
</evidence>
<evidence type="ECO:0000313" key="9">
    <source>
        <dbReference type="Proteomes" id="UP000196158"/>
    </source>
</evidence>
<dbReference type="PANTHER" id="PTHR46915:SF2">
    <property type="entry name" value="UBIQUITIN-LIKE PROTEASE 4"/>
    <property type="match status" value="1"/>
</dbReference>
<organism evidence="8 9">
    <name type="scientific">Maudiozyma saulgeensis</name>
    <dbReference type="NCBI Taxonomy" id="1789683"/>
    <lineage>
        <taxon>Eukaryota</taxon>
        <taxon>Fungi</taxon>
        <taxon>Dikarya</taxon>
        <taxon>Ascomycota</taxon>
        <taxon>Saccharomycotina</taxon>
        <taxon>Saccharomycetes</taxon>
        <taxon>Saccharomycetales</taxon>
        <taxon>Saccharomycetaceae</taxon>
        <taxon>Maudiozyma</taxon>
    </lineage>
</organism>
<dbReference type="Gene3D" id="1.10.418.20">
    <property type="match status" value="1"/>
</dbReference>
<dbReference type="InterPro" id="IPR038765">
    <property type="entry name" value="Papain-like_cys_pep_sf"/>
</dbReference>
<proteinExistence type="inferred from homology"/>
<dbReference type="FunFam" id="3.30.310.130:FF:000008">
    <property type="entry name" value="Ubiquitin-like-specific protease 1"/>
    <property type="match status" value="1"/>
</dbReference>
<dbReference type="GO" id="GO:0006508">
    <property type="term" value="P:proteolysis"/>
    <property type="evidence" value="ECO:0007669"/>
    <property type="project" value="UniProtKB-KW"/>
</dbReference>
<dbReference type="AlphaFoldDB" id="A0A1X7RAR1"/>
<keyword evidence="9" id="KW-1185">Reference proteome</keyword>
<dbReference type="GO" id="GO:0019783">
    <property type="term" value="F:ubiquitin-like protein peptidase activity"/>
    <property type="evidence" value="ECO:0007669"/>
    <property type="project" value="UniProtKB-ARBA"/>
</dbReference>
<dbReference type="PROSITE" id="PS50600">
    <property type="entry name" value="ULP_PROTEASE"/>
    <property type="match status" value="1"/>
</dbReference>
<dbReference type="InterPro" id="IPR003653">
    <property type="entry name" value="Peptidase_C48_C"/>
</dbReference>
<dbReference type="Proteomes" id="UP000196158">
    <property type="component" value="Unassembled WGS sequence"/>
</dbReference>
<keyword evidence="5" id="KW-0175">Coiled coil</keyword>
<dbReference type="EMBL" id="FXLY01000013">
    <property type="protein sequence ID" value="SMN22715.1"/>
    <property type="molecule type" value="Genomic_DNA"/>
</dbReference>
<dbReference type="SUPFAM" id="SSF54001">
    <property type="entry name" value="Cysteine proteinases"/>
    <property type="match status" value="1"/>
</dbReference>
<sequence>MSLQNYKRRNHQNPYTPLYSTISIYGSRNSRPSLFSSRRVMSSSGYSITQNIVPSKSRTVSLSSSLSSRDSSHHSLVSINSNSINSPSENDDLQILGETHRGVLTNISTGFLDTGRTVLHKLFHPYQKPKQDIIDLTQNEDDDNDIINNPSENTDLVNTPNKRRKLIDSKDISAIDNYNNNNIKDVSQLNFSKDPFGWNKWETTEIGAHDNYKSDENSRNNNDRYNNKQYGTHFYRRNERRKENINNANMILRGRSDEVSYLRQIFTGEYEIPKIINDEREEQLKLLERDRQLGKAQNSKIKSSIIDITERIKKVLMENRKLLTEQPNKETDDDLIFVKEQKLTSLEKKRQDFYNDSFKLDKTLLEFKNEFRNYRQLIERRRQIQEEVRAKKEKIKKVKVIVPQLDGPQLNQVKEALNRQDNGILSNKDNFEVRVRDIKTLAPRRWLNDTVIEYFMKSIERTTENTVAFNSFFYTSLSERGYQGVRRWMKRKKVQITDLDKIFVPINLNQSHWALVMIDIKNKSINYVDSLSHGPNAMSFAILNDLKGYVISESQDSIGQDFELNHLSCPQQPNGFDCGIYVCLNTLYLSKDVDLTFNYEDAAKMRIYIAYLILSDGGI</sequence>
<feature type="domain" description="Ubiquitin-like protease family profile" evidence="7">
    <location>
        <begin position="431"/>
        <end position="589"/>
    </location>
</feature>
<dbReference type="Pfam" id="PF02902">
    <property type="entry name" value="Peptidase_C48"/>
    <property type="match status" value="1"/>
</dbReference>
<evidence type="ECO:0000256" key="1">
    <source>
        <dbReference type="ARBA" id="ARBA00005234"/>
    </source>
</evidence>
<evidence type="ECO:0000313" key="8">
    <source>
        <dbReference type="EMBL" id="SMN22715.1"/>
    </source>
</evidence>
<evidence type="ECO:0000256" key="3">
    <source>
        <dbReference type="ARBA" id="ARBA00022801"/>
    </source>
</evidence>
<evidence type="ECO:0000256" key="2">
    <source>
        <dbReference type="ARBA" id="ARBA00022670"/>
    </source>
</evidence>
<gene>
    <name evidence="8" type="ORF">KASA_0F01309G</name>
</gene>
<keyword evidence="2 8" id="KW-0645">Protease</keyword>
<feature type="region of interest" description="Disordered" evidence="6">
    <location>
        <begin position="63"/>
        <end position="89"/>
    </location>
</feature>
<evidence type="ECO:0000256" key="5">
    <source>
        <dbReference type="SAM" id="Coils"/>
    </source>
</evidence>
<dbReference type="OrthoDB" id="1939479at2759"/>
<dbReference type="Gene3D" id="3.30.310.130">
    <property type="entry name" value="Ubiquitin-related"/>
    <property type="match status" value="1"/>
</dbReference>
<accession>A0A1X7RAR1</accession>
<dbReference type="STRING" id="1789683.A0A1X7RAR1"/>
<reference evidence="8 9" key="1">
    <citation type="submission" date="2017-04" db="EMBL/GenBank/DDBJ databases">
        <authorList>
            <person name="Afonso C.L."/>
            <person name="Miller P.J."/>
            <person name="Scott M.A."/>
            <person name="Spackman E."/>
            <person name="Goraichik I."/>
            <person name="Dimitrov K.M."/>
            <person name="Suarez D.L."/>
            <person name="Swayne D.E."/>
        </authorList>
    </citation>
    <scope>NUCLEOTIDE SEQUENCE [LARGE SCALE GENOMIC DNA]</scope>
</reference>
<name>A0A1X7RAR1_9SACH</name>
<evidence type="ECO:0000259" key="7">
    <source>
        <dbReference type="PROSITE" id="PS50600"/>
    </source>
</evidence>
<dbReference type="GO" id="GO:0016926">
    <property type="term" value="P:protein desumoylation"/>
    <property type="evidence" value="ECO:0007669"/>
    <property type="project" value="UniProtKB-ARBA"/>
</dbReference>
<comment type="similarity">
    <text evidence="1">Belongs to the peptidase C48 family.</text>
</comment>
<feature type="compositionally biased region" description="Low complexity" evidence="6">
    <location>
        <begin position="63"/>
        <end position="88"/>
    </location>
</feature>
<dbReference type="PANTHER" id="PTHR46915">
    <property type="entry name" value="UBIQUITIN-LIKE PROTEASE 4-RELATED"/>
    <property type="match status" value="1"/>
</dbReference>
<keyword evidence="3" id="KW-0378">Hydrolase</keyword>
<protein>
    <submittedName>
        <fullName evidence="8">Similar to Saccharomyces cerevisiae YPL020C ULP1 Protease that specifically cleaves Smt3p protein conjugates</fullName>
    </submittedName>
</protein>